<reference evidence="3" key="1">
    <citation type="journal article" date="2019" name="Int. J. Syst. Evol. Microbiol.">
        <title>The Global Catalogue of Microorganisms (GCM) 10K type strain sequencing project: providing services to taxonomists for standard genome sequencing and annotation.</title>
        <authorList>
            <consortium name="The Broad Institute Genomics Platform"/>
            <consortium name="The Broad Institute Genome Sequencing Center for Infectious Disease"/>
            <person name="Wu L."/>
            <person name="Ma J."/>
        </authorList>
    </citation>
    <scope>NUCLEOTIDE SEQUENCE [LARGE SCALE GENOMIC DNA]</scope>
    <source>
        <strain evidence="3">JCM 17933</strain>
    </source>
</reference>
<accession>A0ABP8PHC9</accession>
<dbReference type="Pfam" id="PF13560">
    <property type="entry name" value="HTH_31"/>
    <property type="match status" value="1"/>
</dbReference>
<dbReference type="Pfam" id="PF19054">
    <property type="entry name" value="DUF5753"/>
    <property type="match status" value="1"/>
</dbReference>
<dbReference type="SUPFAM" id="SSF47413">
    <property type="entry name" value="lambda repressor-like DNA-binding domains"/>
    <property type="match status" value="1"/>
</dbReference>
<protein>
    <submittedName>
        <fullName evidence="2">Helix-turn-helix transcriptional regulator</fullName>
    </submittedName>
</protein>
<dbReference type="InterPro" id="IPR010982">
    <property type="entry name" value="Lambda_DNA-bd_dom_sf"/>
</dbReference>
<dbReference type="PROSITE" id="PS50943">
    <property type="entry name" value="HTH_CROC1"/>
    <property type="match status" value="1"/>
</dbReference>
<dbReference type="RefSeq" id="WP_345458426.1">
    <property type="nucleotide sequence ID" value="NZ_BAABHF010000010.1"/>
</dbReference>
<gene>
    <name evidence="2" type="ORF">GCM10023191_011910</name>
</gene>
<keyword evidence="3" id="KW-1185">Reference proteome</keyword>
<dbReference type="CDD" id="cd00093">
    <property type="entry name" value="HTH_XRE"/>
    <property type="match status" value="1"/>
</dbReference>
<name>A0ABP8PHC9_9ACTN</name>
<evidence type="ECO:0000313" key="3">
    <source>
        <dbReference type="Proteomes" id="UP001500503"/>
    </source>
</evidence>
<dbReference type="InterPro" id="IPR043917">
    <property type="entry name" value="DUF5753"/>
</dbReference>
<dbReference type="InterPro" id="IPR001387">
    <property type="entry name" value="Cro/C1-type_HTH"/>
</dbReference>
<comment type="caution">
    <text evidence="2">The sequence shown here is derived from an EMBL/GenBank/DDBJ whole genome shotgun (WGS) entry which is preliminary data.</text>
</comment>
<evidence type="ECO:0000259" key="1">
    <source>
        <dbReference type="PROSITE" id="PS50943"/>
    </source>
</evidence>
<dbReference type="EMBL" id="BAABHF010000010">
    <property type="protein sequence ID" value="GAA4486201.1"/>
    <property type="molecule type" value="Genomic_DNA"/>
</dbReference>
<dbReference type="SMART" id="SM00530">
    <property type="entry name" value="HTH_XRE"/>
    <property type="match status" value="1"/>
</dbReference>
<feature type="domain" description="HTH cro/C1-type" evidence="1">
    <location>
        <begin position="20"/>
        <end position="71"/>
    </location>
</feature>
<dbReference type="Proteomes" id="UP001500503">
    <property type="component" value="Unassembled WGS sequence"/>
</dbReference>
<organism evidence="2 3">
    <name type="scientific">Actinoallomurus oryzae</name>
    <dbReference type="NCBI Taxonomy" id="502180"/>
    <lineage>
        <taxon>Bacteria</taxon>
        <taxon>Bacillati</taxon>
        <taxon>Actinomycetota</taxon>
        <taxon>Actinomycetes</taxon>
        <taxon>Streptosporangiales</taxon>
        <taxon>Thermomonosporaceae</taxon>
        <taxon>Actinoallomurus</taxon>
    </lineage>
</organism>
<proteinExistence type="predicted"/>
<evidence type="ECO:0000313" key="2">
    <source>
        <dbReference type="EMBL" id="GAA4486201.1"/>
    </source>
</evidence>
<sequence>MSARPRPTIRLRRLAGTLCRLRAERELSRDYVSEKTGINPATLYRIETARARPQVRTLDALLAVYEVTDDQHAALMKLLRDAAFPGLLQPYTDDLPEEYGTYIEFEQEARSVWNYQSLYVPGLLQTEEYARAVIPGGMPSLTRAEVDRRVQARIERQAVLQGDDPLRLWAICDEAALHRAVGGPMVMRDQLLHLINAMESPHVTFQVVDFAAGAHPGMHGSFVVMNFADDPQVVYIDSMAGDRFLEEDAELRRYTGFYEHLRALALNPDATRRLLTRVAGQYQARGETGDD</sequence>
<dbReference type="Gene3D" id="1.10.260.40">
    <property type="entry name" value="lambda repressor-like DNA-binding domains"/>
    <property type="match status" value="1"/>
</dbReference>